<feature type="compositionally biased region" description="Acidic residues" evidence="1">
    <location>
        <begin position="71"/>
        <end position="80"/>
    </location>
</feature>
<reference evidence="2 3" key="1">
    <citation type="journal article" date="2019" name="Fungal Biol. Biotechnol.">
        <title>Draft genome sequence of fastidious pathogen Ceratobasidium theobromae, which causes vascular-streak dieback in Theobroma cacao.</title>
        <authorList>
            <person name="Ali S.S."/>
            <person name="Asman A."/>
            <person name="Shao J."/>
            <person name="Firmansyah A.P."/>
            <person name="Susilo A.W."/>
            <person name="Rosmana A."/>
            <person name="McMahon P."/>
            <person name="Junaid M."/>
            <person name="Guest D."/>
            <person name="Kheng T.Y."/>
            <person name="Meinhardt L.W."/>
            <person name="Bailey B.A."/>
        </authorList>
    </citation>
    <scope>NUCLEOTIDE SEQUENCE [LARGE SCALE GENOMIC DNA]</scope>
    <source>
        <strain evidence="2 3">CT2</strain>
    </source>
</reference>
<evidence type="ECO:0000256" key="1">
    <source>
        <dbReference type="SAM" id="MobiDB-lite"/>
    </source>
</evidence>
<feature type="compositionally biased region" description="Basic and acidic residues" evidence="1">
    <location>
        <begin position="81"/>
        <end position="100"/>
    </location>
</feature>
<accession>A0A5N5Q7H2</accession>
<organism evidence="2 3">
    <name type="scientific">Ceratobasidium theobromae</name>
    <dbReference type="NCBI Taxonomy" id="1582974"/>
    <lineage>
        <taxon>Eukaryota</taxon>
        <taxon>Fungi</taxon>
        <taxon>Dikarya</taxon>
        <taxon>Basidiomycota</taxon>
        <taxon>Agaricomycotina</taxon>
        <taxon>Agaricomycetes</taxon>
        <taxon>Cantharellales</taxon>
        <taxon>Ceratobasidiaceae</taxon>
        <taxon>Ceratobasidium</taxon>
    </lineage>
</organism>
<dbReference type="AlphaFoldDB" id="A0A5N5Q7H2"/>
<feature type="region of interest" description="Disordered" evidence="1">
    <location>
        <begin position="28"/>
        <end position="47"/>
    </location>
</feature>
<name>A0A5N5Q7H2_9AGAM</name>
<comment type="caution">
    <text evidence="2">The sequence shown here is derived from an EMBL/GenBank/DDBJ whole genome shotgun (WGS) entry which is preliminary data.</text>
</comment>
<feature type="region of interest" description="Disordered" evidence="1">
    <location>
        <begin position="59"/>
        <end position="283"/>
    </location>
</feature>
<feature type="compositionally biased region" description="Basic and acidic residues" evidence="1">
    <location>
        <begin position="59"/>
        <end position="70"/>
    </location>
</feature>
<feature type="compositionally biased region" description="Basic and acidic residues" evidence="1">
    <location>
        <begin position="195"/>
        <end position="209"/>
    </location>
</feature>
<feature type="compositionally biased region" description="Basic and acidic residues" evidence="1">
    <location>
        <begin position="107"/>
        <end position="125"/>
    </location>
</feature>
<evidence type="ECO:0000313" key="3">
    <source>
        <dbReference type="Proteomes" id="UP000383932"/>
    </source>
</evidence>
<evidence type="ECO:0000313" key="2">
    <source>
        <dbReference type="EMBL" id="KAB5587720.1"/>
    </source>
</evidence>
<protein>
    <submittedName>
        <fullName evidence="2">Uncharacterized protein</fullName>
    </submittedName>
</protein>
<gene>
    <name evidence="2" type="ORF">CTheo_8840</name>
</gene>
<dbReference type="EMBL" id="SSOP01000837">
    <property type="protein sequence ID" value="KAB5587720.1"/>
    <property type="molecule type" value="Genomic_DNA"/>
</dbReference>
<dbReference type="Proteomes" id="UP000383932">
    <property type="component" value="Unassembled WGS sequence"/>
</dbReference>
<proteinExistence type="predicted"/>
<keyword evidence="3" id="KW-1185">Reference proteome</keyword>
<sequence>MDKTGAALDKLVAQTREKFREAWLNVEKKGVADWDEGTTPPVSADKIAEAKQYIKDKAEAKRKAIERQEGEEQEREEGEGEEHREGEKDKQGEREGDRPGPENAGDVEMRNAARPDTEDRERSSDIEQFTSGQKPRTRGDAPESPLNDGPPGSPAAKGGKEPKGNIPDDEQLEWSPTPRAAGRKSRTTVPPPTFNREDGGHTTDEDRNVAKAGGSKAKGRASDAVKRPGKRQRVSEEVEDLDDRRNRARAEGNDTESDRAPPRPKTRSVSSAQAKNKGKGKAI</sequence>
<feature type="compositionally biased region" description="Basic and acidic residues" evidence="1">
    <location>
        <begin position="242"/>
        <end position="261"/>
    </location>
</feature>